<protein>
    <submittedName>
        <fullName evidence="1">Uncharacterized protein</fullName>
    </submittedName>
</protein>
<evidence type="ECO:0000313" key="1">
    <source>
        <dbReference type="EMBL" id="KAF0287979.1"/>
    </source>
</evidence>
<dbReference type="Proteomes" id="UP000440578">
    <property type="component" value="Unassembled WGS sequence"/>
</dbReference>
<gene>
    <name evidence="1" type="ORF">FJT64_013624</name>
</gene>
<sequence length="243" mass="28431">MQDYLYLKPCDSAQSFRETFDVFEMTFFPRGDKFAMNASCGTECPPDCVEYHGLLATEGTELHPATERIHGVTVYFNARVEEIHEKWKYTISQLLIDVSGVMSFLLGLSLVAIHEWCFILIKWLVERSTFRQGPLDLEPAYLRDELRYDDYHEYDDDYYYRDGQQSPRSHHSRDYDYYYDDYGGEYDSYDDYGEPYYDDYGDESFDYAGDEKVLDAAHSGIMFDQGSLMASRELHTKSSHLAP</sequence>
<comment type="caution">
    <text evidence="1">The sequence shown here is derived from an EMBL/GenBank/DDBJ whole genome shotgun (WGS) entry which is preliminary data.</text>
</comment>
<dbReference type="EMBL" id="VIIS01002152">
    <property type="protein sequence ID" value="KAF0287979.1"/>
    <property type="molecule type" value="Genomic_DNA"/>
</dbReference>
<dbReference type="Gene3D" id="1.10.287.770">
    <property type="entry name" value="YojJ-like"/>
    <property type="match status" value="1"/>
</dbReference>
<evidence type="ECO:0000313" key="2">
    <source>
        <dbReference type="Proteomes" id="UP000440578"/>
    </source>
</evidence>
<keyword evidence="2" id="KW-1185">Reference proteome</keyword>
<dbReference type="AlphaFoldDB" id="A0A6A4V4A3"/>
<accession>A0A6A4V4A3</accession>
<reference evidence="1 2" key="1">
    <citation type="submission" date="2019-07" db="EMBL/GenBank/DDBJ databases">
        <title>Draft genome assembly of a fouling barnacle, Amphibalanus amphitrite (Darwin, 1854): The first reference genome for Thecostraca.</title>
        <authorList>
            <person name="Kim W."/>
        </authorList>
    </citation>
    <scope>NUCLEOTIDE SEQUENCE [LARGE SCALE GENOMIC DNA]</scope>
    <source>
        <strain evidence="1">SNU_AA5</strain>
        <tissue evidence="1">Soma without cirri and trophi</tissue>
    </source>
</reference>
<name>A0A6A4V4A3_AMPAM</name>
<proteinExistence type="predicted"/>
<organism evidence="1 2">
    <name type="scientific">Amphibalanus amphitrite</name>
    <name type="common">Striped barnacle</name>
    <name type="synonym">Balanus amphitrite</name>
    <dbReference type="NCBI Taxonomy" id="1232801"/>
    <lineage>
        <taxon>Eukaryota</taxon>
        <taxon>Metazoa</taxon>
        <taxon>Ecdysozoa</taxon>
        <taxon>Arthropoda</taxon>
        <taxon>Crustacea</taxon>
        <taxon>Multicrustacea</taxon>
        <taxon>Cirripedia</taxon>
        <taxon>Thoracica</taxon>
        <taxon>Thoracicalcarea</taxon>
        <taxon>Balanomorpha</taxon>
        <taxon>Balanoidea</taxon>
        <taxon>Balanidae</taxon>
        <taxon>Amphibalaninae</taxon>
        <taxon>Amphibalanus</taxon>
    </lineage>
</organism>